<feature type="compositionally biased region" description="Low complexity" evidence="1">
    <location>
        <begin position="1"/>
        <end position="11"/>
    </location>
</feature>
<dbReference type="RefSeq" id="WP_358347009.1">
    <property type="nucleotide sequence ID" value="NZ_JBEZFP010000001.1"/>
</dbReference>
<keyword evidence="2" id="KW-0812">Transmembrane</keyword>
<feature type="region of interest" description="Disordered" evidence="1">
    <location>
        <begin position="1"/>
        <end position="136"/>
    </location>
</feature>
<organism evidence="3 4">
    <name type="scientific">Streptodolium elevatio</name>
    <dbReference type="NCBI Taxonomy" id="3157996"/>
    <lineage>
        <taxon>Bacteria</taxon>
        <taxon>Bacillati</taxon>
        <taxon>Actinomycetota</taxon>
        <taxon>Actinomycetes</taxon>
        <taxon>Kitasatosporales</taxon>
        <taxon>Streptomycetaceae</taxon>
        <taxon>Streptodolium</taxon>
    </lineage>
</organism>
<dbReference type="EMBL" id="JBEZFP010000001">
    <property type="protein sequence ID" value="MEU8131961.1"/>
    <property type="molecule type" value="Genomic_DNA"/>
</dbReference>
<feature type="transmembrane region" description="Helical" evidence="2">
    <location>
        <begin position="180"/>
        <end position="197"/>
    </location>
</feature>
<evidence type="ECO:0000256" key="2">
    <source>
        <dbReference type="SAM" id="Phobius"/>
    </source>
</evidence>
<evidence type="ECO:0000313" key="4">
    <source>
        <dbReference type="Proteomes" id="UP001551482"/>
    </source>
</evidence>
<proteinExistence type="predicted"/>
<protein>
    <submittedName>
        <fullName evidence="3">Uncharacterized protein</fullName>
    </submittedName>
</protein>
<keyword evidence="2" id="KW-0472">Membrane</keyword>
<feature type="compositionally biased region" description="Gly residues" evidence="1">
    <location>
        <begin position="44"/>
        <end position="58"/>
    </location>
</feature>
<keyword evidence="4" id="KW-1185">Reference proteome</keyword>
<reference evidence="3 4" key="1">
    <citation type="submission" date="2024-06" db="EMBL/GenBank/DDBJ databases">
        <title>The Natural Products Discovery Center: Release of the First 8490 Sequenced Strains for Exploring Actinobacteria Biosynthetic Diversity.</title>
        <authorList>
            <person name="Kalkreuter E."/>
            <person name="Kautsar S.A."/>
            <person name="Yang D."/>
            <person name="Bader C.D."/>
            <person name="Teijaro C.N."/>
            <person name="Fluegel L."/>
            <person name="Davis C.M."/>
            <person name="Simpson J.R."/>
            <person name="Lauterbach L."/>
            <person name="Steele A.D."/>
            <person name="Gui C."/>
            <person name="Meng S."/>
            <person name="Li G."/>
            <person name="Viehrig K."/>
            <person name="Ye F."/>
            <person name="Su P."/>
            <person name="Kiefer A.F."/>
            <person name="Nichols A."/>
            <person name="Cepeda A.J."/>
            <person name="Yan W."/>
            <person name="Fan B."/>
            <person name="Jiang Y."/>
            <person name="Adhikari A."/>
            <person name="Zheng C.-J."/>
            <person name="Schuster L."/>
            <person name="Cowan T.M."/>
            <person name="Smanski M.J."/>
            <person name="Chevrette M.G."/>
            <person name="De Carvalho L.P.S."/>
            <person name="Shen B."/>
        </authorList>
    </citation>
    <scope>NUCLEOTIDE SEQUENCE [LARGE SCALE GENOMIC DNA]</scope>
    <source>
        <strain evidence="3 4">NPDC048946</strain>
    </source>
</reference>
<sequence length="222" mass="22973">MSSPGSGSPKPRSTRLGRLGRGRPKPPPAPTPPRTGWKPKGAPQTGGSGGSGGSGGGRPAPERRTPPSRGGGARTTSRRPGQGSNGARQDGTDGKQGAKSGERRRLPRQFLPGGAARGDGAEDGPNAGGTRPDIPAVRGGGWNPAGYTAVDYFMLIPGFAVAYYGGQLVQECAVEASGRAAFFLWLMIGFWITLATAKWPTFRVLRWSWVLAGVLGAVWTPG</sequence>
<comment type="caution">
    <text evidence="3">The sequence shown here is derived from an EMBL/GenBank/DDBJ whole genome shotgun (WGS) entry which is preliminary data.</text>
</comment>
<dbReference type="Proteomes" id="UP001551482">
    <property type="component" value="Unassembled WGS sequence"/>
</dbReference>
<feature type="compositionally biased region" description="Basic residues" evidence="1">
    <location>
        <begin position="12"/>
        <end position="24"/>
    </location>
</feature>
<name>A0ABV3D8F7_9ACTN</name>
<evidence type="ECO:0000313" key="3">
    <source>
        <dbReference type="EMBL" id="MEU8131961.1"/>
    </source>
</evidence>
<evidence type="ECO:0000256" key="1">
    <source>
        <dbReference type="SAM" id="MobiDB-lite"/>
    </source>
</evidence>
<gene>
    <name evidence="3" type="ORF">AB0C36_00470</name>
</gene>
<accession>A0ABV3D8F7</accession>
<keyword evidence="2" id="KW-1133">Transmembrane helix</keyword>